<dbReference type="Gene3D" id="1.10.357.10">
    <property type="entry name" value="Tetracycline Repressor, domain 2"/>
    <property type="match status" value="1"/>
</dbReference>
<evidence type="ECO:0000259" key="6">
    <source>
        <dbReference type="PROSITE" id="PS50977"/>
    </source>
</evidence>
<evidence type="ECO:0000313" key="7">
    <source>
        <dbReference type="EMBL" id="TDP38817.1"/>
    </source>
</evidence>
<organism evidence="7 8">
    <name type="scientific">Nocardia ignorata</name>
    <dbReference type="NCBI Taxonomy" id="145285"/>
    <lineage>
        <taxon>Bacteria</taxon>
        <taxon>Bacillati</taxon>
        <taxon>Actinomycetota</taxon>
        <taxon>Actinomycetes</taxon>
        <taxon>Mycobacteriales</taxon>
        <taxon>Nocardiaceae</taxon>
        <taxon>Nocardia</taxon>
    </lineage>
</organism>
<dbReference type="PANTHER" id="PTHR30055">
    <property type="entry name" value="HTH-TYPE TRANSCRIPTIONAL REGULATOR RUTR"/>
    <property type="match status" value="1"/>
</dbReference>
<dbReference type="GO" id="GO:0000976">
    <property type="term" value="F:transcription cis-regulatory region binding"/>
    <property type="evidence" value="ECO:0007669"/>
    <property type="project" value="TreeGrafter"/>
</dbReference>
<evidence type="ECO:0000256" key="2">
    <source>
        <dbReference type="ARBA" id="ARBA00023125"/>
    </source>
</evidence>
<dbReference type="Gene3D" id="1.10.10.60">
    <property type="entry name" value="Homeodomain-like"/>
    <property type="match status" value="1"/>
</dbReference>
<dbReference type="InterPro" id="IPR050109">
    <property type="entry name" value="HTH-type_TetR-like_transc_reg"/>
</dbReference>
<dbReference type="InterPro" id="IPR036271">
    <property type="entry name" value="Tet_transcr_reg_TetR-rel_C_sf"/>
</dbReference>
<dbReference type="Pfam" id="PF00440">
    <property type="entry name" value="TetR_N"/>
    <property type="match status" value="1"/>
</dbReference>
<evidence type="ECO:0000256" key="3">
    <source>
        <dbReference type="ARBA" id="ARBA00023163"/>
    </source>
</evidence>
<feature type="DNA-binding region" description="H-T-H motif" evidence="4">
    <location>
        <begin position="45"/>
        <end position="64"/>
    </location>
</feature>
<keyword evidence="1" id="KW-0805">Transcription regulation</keyword>
<keyword evidence="8" id="KW-1185">Reference proteome</keyword>
<accession>A0A4R6PKW6</accession>
<dbReference type="GO" id="GO:0045892">
    <property type="term" value="P:negative regulation of DNA-templated transcription"/>
    <property type="evidence" value="ECO:0007669"/>
    <property type="project" value="InterPro"/>
</dbReference>
<reference evidence="7 8" key="1">
    <citation type="submission" date="2019-03" db="EMBL/GenBank/DDBJ databases">
        <title>Genomic Encyclopedia of Type Strains, Phase IV (KMG-IV): sequencing the most valuable type-strain genomes for metagenomic binning, comparative biology and taxonomic classification.</title>
        <authorList>
            <person name="Goeker M."/>
        </authorList>
    </citation>
    <scope>NUCLEOTIDE SEQUENCE [LARGE SCALE GENOMIC DNA]</scope>
    <source>
        <strain evidence="7 8">DSM 44496</strain>
    </source>
</reference>
<dbReference type="Pfam" id="PF02909">
    <property type="entry name" value="TetR_C_1"/>
    <property type="match status" value="1"/>
</dbReference>
<dbReference type="InterPro" id="IPR009057">
    <property type="entry name" value="Homeodomain-like_sf"/>
</dbReference>
<feature type="region of interest" description="Disordered" evidence="5">
    <location>
        <begin position="1"/>
        <end position="21"/>
    </location>
</feature>
<keyword evidence="2 4" id="KW-0238">DNA-binding</keyword>
<protein>
    <submittedName>
        <fullName evidence="7">TetR family transcriptional regulator</fullName>
    </submittedName>
</protein>
<proteinExistence type="predicted"/>
<evidence type="ECO:0000256" key="1">
    <source>
        <dbReference type="ARBA" id="ARBA00023015"/>
    </source>
</evidence>
<feature type="domain" description="HTH tetR-type" evidence="6">
    <location>
        <begin position="22"/>
        <end position="82"/>
    </location>
</feature>
<dbReference type="Proteomes" id="UP000295087">
    <property type="component" value="Unassembled WGS sequence"/>
</dbReference>
<dbReference type="InterPro" id="IPR004111">
    <property type="entry name" value="Repressor_TetR_C"/>
</dbReference>
<evidence type="ECO:0000256" key="4">
    <source>
        <dbReference type="PROSITE-ProRule" id="PRU00335"/>
    </source>
</evidence>
<dbReference type="PROSITE" id="PS50977">
    <property type="entry name" value="HTH_TETR_2"/>
    <property type="match status" value="1"/>
</dbReference>
<dbReference type="InterPro" id="IPR001647">
    <property type="entry name" value="HTH_TetR"/>
</dbReference>
<sequence>MAKADGTIWERLGRSPTEQRAPLSHDRLAAAAVEMADLHGLDALSMRKLAEHLGVTAMAPYRYISGKDDLFELMVDTVHADITLPATAGNWRETLGAYAEQVREITLRHPWLVQIFARLPGVLTPRMADIAEQVLASMDTVDADVDAKMAMLAGVTAFTHGAAAAEVAQRQSMARRGWTSDDDVRSAYHPYMAELTATGRHPHLVDYLVGGSNQDTAEWQFRFGLDCLLDGIATKLPR</sequence>
<dbReference type="PANTHER" id="PTHR30055:SF151">
    <property type="entry name" value="TRANSCRIPTIONAL REGULATORY PROTEIN"/>
    <property type="match status" value="1"/>
</dbReference>
<dbReference type="AlphaFoldDB" id="A0A4R6PKW6"/>
<gene>
    <name evidence="7" type="ORF">DFR75_103476</name>
</gene>
<name>A0A4R6PKW6_NOCIG</name>
<dbReference type="SUPFAM" id="SSF48498">
    <property type="entry name" value="Tetracyclin repressor-like, C-terminal domain"/>
    <property type="match status" value="1"/>
</dbReference>
<dbReference type="RefSeq" id="WP_067487219.1">
    <property type="nucleotide sequence ID" value="NZ_JBHXPO010000006.1"/>
</dbReference>
<dbReference type="SUPFAM" id="SSF46689">
    <property type="entry name" value="Homeodomain-like"/>
    <property type="match status" value="1"/>
</dbReference>
<dbReference type="EMBL" id="SNXK01000003">
    <property type="protein sequence ID" value="TDP38817.1"/>
    <property type="molecule type" value="Genomic_DNA"/>
</dbReference>
<dbReference type="GO" id="GO:0003700">
    <property type="term" value="F:DNA-binding transcription factor activity"/>
    <property type="evidence" value="ECO:0007669"/>
    <property type="project" value="TreeGrafter"/>
</dbReference>
<keyword evidence="3" id="KW-0804">Transcription</keyword>
<evidence type="ECO:0000256" key="5">
    <source>
        <dbReference type="SAM" id="MobiDB-lite"/>
    </source>
</evidence>
<comment type="caution">
    <text evidence="7">The sequence shown here is derived from an EMBL/GenBank/DDBJ whole genome shotgun (WGS) entry which is preliminary data.</text>
</comment>
<evidence type="ECO:0000313" key="8">
    <source>
        <dbReference type="Proteomes" id="UP000295087"/>
    </source>
</evidence>